<evidence type="ECO:0000256" key="4">
    <source>
        <dbReference type="ARBA" id="ARBA00023136"/>
    </source>
</evidence>
<evidence type="ECO:0000256" key="3">
    <source>
        <dbReference type="ARBA" id="ARBA00022927"/>
    </source>
</evidence>
<gene>
    <name evidence="7" type="ORF">C8J55DRAFT_602449</name>
</gene>
<comment type="subcellular location">
    <subcellularLocation>
        <location evidence="1">Endomembrane system</location>
    </subcellularLocation>
</comment>
<keyword evidence="2" id="KW-0813">Transport</keyword>
<proteinExistence type="predicted"/>
<evidence type="ECO:0000256" key="1">
    <source>
        <dbReference type="ARBA" id="ARBA00004308"/>
    </source>
</evidence>
<dbReference type="GO" id="GO:0030117">
    <property type="term" value="C:membrane coat"/>
    <property type="evidence" value="ECO:0007669"/>
    <property type="project" value="InterPro"/>
</dbReference>
<dbReference type="InterPro" id="IPR016024">
    <property type="entry name" value="ARM-type_fold"/>
</dbReference>
<evidence type="ECO:0000313" key="8">
    <source>
        <dbReference type="Proteomes" id="UP001150238"/>
    </source>
</evidence>
<accession>A0A9W9E0C6</accession>
<dbReference type="InterPro" id="IPR011989">
    <property type="entry name" value="ARM-like"/>
</dbReference>
<dbReference type="AlphaFoldDB" id="A0A9W9E0C6"/>
<dbReference type="Gene3D" id="1.25.10.10">
    <property type="entry name" value="Leucine-rich Repeat Variant"/>
    <property type="match status" value="1"/>
</dbReference>
<organism evidence="7 8">
    <name type="scientific">Lentinula lateritia</name>
    <dbReference type="NCBI Taxonomy" id="40482"/>
    <lineage>
        <taxon>Eukaryota</taxon>
        <taxon>Fungi</taxon>
        <taxon>Dikarya</taxon>
        <taxon>Basidiomycota</taxon>
        <taxon>Agaricomycotina</taxon>
        <taxon>Agaricomycetes</taxon>
        <taxon>Agaricomycetidae</taxon>
        <taxon>Agaricales</taxon>
        <taxon>Marasmiineae</taxon>
        <taxon>Omphalotaceae</taxon>
        <taxon>Lentinula</taxon>
    </lineage>
</organism>
<dbReference type="GO" id="GO:0016192">
    <property type="term" value="P:vesicle-mediated transport"/>
    <property type="evidence" value="ECO:0007669"/>
    <property type="project" value="InterPro"/>
</dbReference>
<evidence type="ECO:0000313" key="7">
    <source>
        <dbReference type="EMBL" id="KAJ4493938.1"/>
    </source>
</evidence>
<dbReference type="InterPro" id="IPR002553">
    <property type="entry name" value="Clathrin/coatomer_adapt-like_N"/>
</dbReference>
<feature type="region of interest" description="Disordered" evidence="5">
    <location>
        <begin position="612"/>
        <end position="640"/>
    </location>
</feature>
<keyword evidence="3" id="KW-0653">Protein transport</keyword>
<evidence type="ECO:0000256" key="2">
    <source>
        <dbReference type="ARBA" id="ARBA00022448"/>
    </source>
</evidence>
<dbReference type="SUPFAM" id="SSF48371">
    <property type="entry name" value="ARM repeat"/>
    <property type="match status" value="1"/>
</dbReference>
<dbReference type="GO" id="GO:0012505">
    <property type="term" value="C:endomembrane system"/>
    <property type="evidence" value="ECO:0007669"/>
    <property type="project" value="UniProtKB-SubCell"/>
</dbReference>
<name>A0A9W9E0C6_9AGAR</name>
<evidence type="ECO:0000256" key="5">
    <source>
        <dbReference type="SAM" id="MobiDB-lite"/>
    </source>
</evidence>
<sequence length="852" mass="94682">MSFVPFISSGASSRLHYVLVRKVESALSPESVDDIISAEMRSIVEKFTEAKVSLQVCEEYLKILLYCITVSTVSLPALDSVLPHAVNLAEAGSSISEKRMGYLFCAEVMPTGHELQLMLVNTLRKDLASQNLVNISLALNYLIQCPSEDVIPAIQSRLRDLLVHNSPQIRRRALLAVKALSTFDSDLLSGSPHDIIKRIWDSDESVCNAALVTASKLCDVYTPILTEVRYAVNALFRETWAKHHDTRRSVLIRSLDTLRTMGHVEFNIPLLSKVIRRAARQNDFALIRSAFLYLVPLHAELLPASSTSVPVSPVAYVRSLLTSREPNQQYLFLTCLECLDPQSWAGITPEIPAVLEQWEVEHIMKFLDHHDSVLRKKTIVILNRVDPKIISSYYEAALQNILNRLGDEKVKLALPLFEVLEVQAGMDGERYARDVITLLRQIEAPSNTDGHIFEDVIDIILSFVRQSSSEFMRSTSNCLLTSLLDTKVQLGSTTMVIMAALACENSGQLVSVSWIRILEALSFRIAFCPIPVQDACLLSMLRIAADCSEVSPQVLAAVSKLKEVSGRHIKRRCAQFIQISSDKKLLHQIVHTARSSTLPDFLEALQNYQAKKNPLSSASSSPRSPQSRSRESEPLSASKLRYSAYDAPVPTLRLQGRTSSNSNHDSESSALGFPRVFTSTGLSNGGELTLMASTTEFESEMSATINSDELPNTISKPDDATTRNDLIAFDSPFVPDPSESSQMSGSLASQMRFGDVWEDSNAEAHGWYGKSIDQVLRRIQIMDPSNVDLCVIDTSLPPFLGELKVMVRFKAHTSMTSCAVLRLKESEEESCLWKLRGDLPLYAMVKNILTED</sequence>
<keyword evidence="4" id="KW-0472">Membrane</keyword>
<feature type="compositionally biased region" description="Low complexity" evidence="5">
    <location>
        <begin position="614"/>
        <end position="627"/>
    </location>
</feature>
<reference evidence="7" key="1">
    <citation type="submission" date="2022-08" db="EMBL/GenBank/DDBJ databases">
        <authorList>
            <consortium name="DOE Joint Genome Institute"/>
            <person name="Min B."/>
            <person name="Riley R."/>
            <person name="Sierra-Patev S."/>
            <person name="Naranjo-Ortiz M."/>
            <person name="Looney B."/>
            <person name="Konkel Z."/>
            <person name="Slot J.C."/>
            <person name="Sakamoto Y."/>
            <person name="Steenwyk J.L."/>
            <person name="Rokas A."/>
            <person name="Carro J."/>
            <person name="Camarero S."/>
            <person name="Ferreira P."/>
            <person name="Molpeceres G."/>
            <person name="Ruiz-Duenas F.J."/>
            <person name="Serrano A."/>
            <person name="Henrissat B."/>
            <person name="Drula E."/>
            <person name="Hughes K.W."/>
            <person name="Mata J.L."/>
            <person name="Ishikawa N.K."/>
            <person name="Vargas-Isla R."/>
            <person name="Ushijima S."/>
            <person name="Smith C.A."/>
            <person name="Ahrendt S."/>
            <person name="Andreopoulos W."/>
            <person name="He G."/>
            <person name="Labutti K."/>
            <person name="Lipzen A."/>
            <person name="Ng V."/>
            <person name="Sandor L."/>
            <person name="Barry K."/>
            <person name="Martinez A.T."/>
            <person name="Xiao Y."/>
            <person name="Gibbons J.G."/>
            <person name="Terashima K."/>
            <person name="Hibbett D.S."/>
            <person name="Grigoriev I.V."/>
        </authorList>
    </citation>
    <scope>NUCLEOTIDE SEQUENCE</scope>
    <source>
        <strain evidence="7">Sp2 HRB7682 ss15</strain>
    </source>
</reference>
<feature type="region of interest" description="Disordered" evidence="5">
    <location>
        <begin position="653"/>
        <end position="672"/>
    </location>
</feature>
<dbReference type="Proteomes" id="UP001150238">
    <property type="component" value="Unassembled WGS sequence"/>
</dbReference>
<dbReference type="PANTHER" id="PTHR22780">
    <property type="entry name" value="ADAPTIN, ALPHA/GAMMA/EPSILON"/>
    <property type="match status" value="1"/>
</dbReference>
<dbReference type="GO" id="GO:0006886">
    <property type="term" value="P:intracellular protein transport"/>
    <property type="evidence" value="ECO:0007669"/>
    <property type="project" value="InterPro"/>
</dbReference>
<dbReference type="InterPro" id="IPR050840">
    <property type="entry name" value="Adaptor_Complx_Large_Subunit"/>
</dbReference>
<comment type="caution">
    <text evidence="7">The sequence shown here is derived from an EMBL/GenBank/DDBJ whole genome shotgun (WGS) entry which is preliminary data.</text>
</comment>
<feature type="domain" description="Clathrin/coatomer adaptor adaptin-like N-terminal" evidence="6">
    <location>
        <begin position="35"/>
        <end position="342"/>
    </location>
</feature>
<evidence type="ECO:0000259" key="6">
    <source>
        <dbReference type="Pfam" id="PF01602"/>
    </source>
</evidence>
<reference evidence="7" key="2">
    <citation type="journal article" date="2023" name="Proc. Natl. Acad. Sci. U.S.A.">
        <title>A global phylogenomic analysis of the shiitake genus Lentinula.</title>
        <authorList>
            <person name="Sierra-Patev S."/>
            <person name="Min B."/>
            <person name="Naranjo-Ortiz M."/>
            <person name="Looney B."/>
            <person name="Konkel Z."/>
            <person name="Slot J.C."/>
            <person name="Sakamoto Y."/>
            <person name="Steenwyk J.L."/>
            <person name="Rokas A."/>
            <person name="Carro J."/>
            <person name="Camarero S."/>
            <person name="Ferreira P."/>
            <person name="Molpeceres G."/>
            <person name="Ruiz-Duenas F.J."/>
            <person name="Serrano A."/>
            <person name="Henrissat B."/>
            <person name="Drula E."/>
            <person name="Hughes K.W."/>
            <person name="Mata J.L."/>
            <person name="Ishikawa N.K."/>
            <person name="Vargas-Isla R."/>
            <person name="Ushijima S."/>
            <person name="Smith C.A."/>
            <person name="Donoghue J."/>
            <person name="Ahrendt S."/>
            <person name="Andreopoulos W."/>
            <person name="He G."/>
            <person name="LaButti K."/>
            <person name="Lipzen A."/>
            <person name="Ng V."/>
            <person name="Riley R."/>
            <person name="Sandor L."/>
            <person name="Barry K."/>
            <person name="Martinez A.T."/>
            <person name="Xiao Y."/>
            <person name="Gibbons J.G."/>
            <person name="Terashima K."/>
            <person name="Grigoriev I.V."/>
            <person name="Hibbett D."/>
        </authorList>
    </citation>
    <scope>NUCLEOTIDE SEQUENCE</scope>
    <source>
        <strain evidence="7">Sp2 HRB7682 ss15</strain>
    </source>
</reference>
<dbReference type="Pfam" id="PF01602">
    <property type="entry name" value="Adaptin_N"/>
    <property type="match status" value="1"/>
</dbReference>
<protein>
    <submittedName>
        <fullName evidence="7">Armadillo-type protein</fullName>
    </submittedName>
</protein>
<dbReference type="EMBL" id="JANVFS010000003">
    <property type="protein sequence ID" value="KAJ4493938.1"/>
    <property type="molecule type" value="Genomic_DNA"/>
</dbReference>